<evidence type="ECO:0000313" key="1">
    <source>
        <dbReference type="EMBL" id="TPG57947.1"/>
    </source>
</evidence>
<accession>A0A502G760</accession>
<proteinExistence type="predicted"/>
<gene>
    <name evidence="1" type="ORF">EAH77_19970</name>
</gene>
<organism evidence="1 2">
    <name type="scientific">Ewingella americana</name>
    <dbReference type="NCBI Taxonomy" id="41202"/>
    <lineage>
        <taxon>Bacteria</taxon>
        <taxon>Pseudomonadati</taxon>
        <taxon>Pseudomonadota</taxon>
        <taxon>Gammaproteobacteria</taxon>
        <taxon>Enterobacterales</taxon>
        <taxon>Yersiniaceae</taxon>
        <taxon>Ewingella</taxon>
    </lineage>
</organism>
<name>A0A502G760_9GAMM</name>
<protein>
    <submittedName>
        <fullName evidence="1">Uncharacterized protein</fullName>
    </submittedName>
</protein>
<dbReference type="RefSeq" id="WP_140474553.1">
    <property type="nucleotide sequence ID" value="NZ_RCZD01000012.1"/>
</dbReference>
<dbReference type="Proteomes" id="UP000317663">
    <property type="component" value="Unassembled WGS sequence"/>
</dbReference>
<dbReference type="EMBL" id="RCZD01000012">
    <property type="protein sequence ID" value="TPG57947.1"/>
    <property type="molecule type" value="Genomic_DNA"/>
</dbReference>
<dbReference type="AlphaFoldDB" id="A0A502G760"/>
<keyword evidence="2" id="KW-1185">Reference proteome</keyword>
<reference evidence="1 2" key="1">
    <citation type="journal article" date="2019" name="Environ. Microbiol.">
        <title>Species interactions and distinct microbial communities in high Arctic permafrost affected cryosols are associated with the CH4 and CO2 gas fluxes.</title>
        <authorList>
            <person name="Altshuler I."/>
            <person name="Hamel J."/>
            <person name="Turney S."/>
            <person name="Magnuson E."/>
            <person name="Levesque R."/>
            <person name="Greer C."/>
            <person name="Whyte L.G."/>
        </authorList>
    </citation>
    <scope>NUCLEOTIDE SEQUENCE [LARGE SCALE GENOMIC DNA]</scope>
    <source>
        <strain evidence="1 2">E4</strain>
    </source>
</reference>
<evidence type="ECO:0000313" key="2">
    <source>
        <dbReference type="Proteomes" id="UP000317663"/>
    </source>
</evidence>
<comment type="caution">
    <text evidence="1">The sequence shown here is derived from an EMBL/GenBank/DDBJ whole genome shotgun (WGS) entry which is preliminary data.</text>
</comment>
<sequence>MSIYISGSAGRVPHQDFFQARKIKNTYFIDFNDLIIIFYLESMLAIPKPRIAKNDLTPISVVCQRQPAHNGDNSFTFSWLDVVA</sequence>